<sequence>MVSLMASNIDRDDGNETPSSAWHGKQPNGYEARRHYSNGQDSSATDTEFLIVGAGPAGASLACFLASYGIKGIMISSASGTANTPRAHITNMAALECLRDIGLDKQLEKISSKGDDYMVHTRWCHSMAGEEYARLHSWGNDPKRKGDYELASPCIPVDLPQTLLEPVLVRHAILKGFKTRFDTTLLSFVEDADTGLITAKLRDNISNHEYQVRTKYLFGADGARSQVIKQLDLPLSVKPGQGLAINVLVKADLSHLVQNRKGNLHWVMQPDHEHPEFGWMGIVRMVKPWDEWMFILFPDRNCDPQTQPSKEEYLQRVKDFIGDDTPAEILDVSKWFINEIVAEKYSQGNIFCLGDAVHRHPPLNGLGSNTCIQDAFNLAWKIAYVHKGLAPASLLSSYSIERQPVGRSVIIRANQAFRDHYRIWEALGTDLPDISARRQVLQEFLSTTPEGRKRRRDFQEAIKHTSHEFHGLGIEMGQLYTGHGVYAVDEKHPYRQSGRAAEDAVLYYEPSTYPGCRLPHVWLNKRTPTKAVSTIDLAGNGAFTIFTGIGGSAWKEAAERVAIQLGIPLNVHSIGFGQDWEDVYFDWERMRGVEESGAVLVRPDRFVAWRAPEALASTGDCAAKLIQVMEAILGYQSPGECEVKPEK</sequence>
<keyword evidence="7" id="KW-1185">Reference proteome</keyword>
<dbReference type="GO" id="GO:0071949">
    <property type="term" value="F:FAD binding"/>
    <property type="evidence" value="ECO:0007669"/>
    <property type="project" value="InterPro"/>
</dbReference>
<dbReference type="GO" id="GO:0016709">
    <property type="term" value="F:oxidoreductase activity, acting on paired donors, with incorporation or reduction of molecular oxygen, NAD(P)H as one donor, and incorporation of one atom of oxygen"/>
    <property type="evidence" value="ECO:0007669"/>
    <property type="project" value="UniProtKB-ARBA"/>
</dbReference>
<dbReference type="AlphaFoldDB" id="A0A0C3C366"/>
<dbReference type="PANTHER" id="PTHR43004:SF8">
    <property type="entry name" value="FAD-BINDING DOMAIN-CONTAINING PROTEIN-RELATED"/>
    <property type="match status" value="1"/>
</dbReference>
<dbReference type="InterPro" id="IPR050641">
    <property type="entry name" value="RIFMO-like"/>
</dbReference>
<dbReference type="Pfam" id="PF01494">
    <property type="entry name" value="FAD_binding_3"/>
    <property type="match status" value="1"/>
</dbReference>
<dbReference type="InParanoid" id="A0A0C3C366"/>
<dbReference type="PANTHER" id="PTHR43004">
    <property type="entry name" value="TRK SYSTEM POTASSIUM UPTAKE PROTEIN"/>
    <property type="match status" value="1"/>
</dbReference>
<evidence type="ECO:0000259" key="5">
    <source>
        <dbReference type="Pfam" id="PF01494"/>
    </source>
</evidence>
<dbReference type="OrthoDB" id="2690153at2759"/>
<name>A0A0C3C366_OIDMZ</name>
<evidence type="ECO:0000256" key="3">
    <source>
        <dbReference type="ARBA" id="ARBA00023002"/>
    </source>
</evidence>
<accession>A0A0C3C366</accession>
<evidence type="ECO:0000256" key="2">
    <source>
        <dbReference type="ARBA" id="ARBA00022827"/>
    </source>
</evidence>
<dbReference type="PRINTS" id="PR00420">
    <property type="entry name" value="RNGMNOXGNASE"/>
</dbReference>
<proteinExistence type="predicted"/>
<reference evidence="7" key="2">
    <citation type="submission" date="2015-01" db="EMBL/GenBank/DDBJ databases">
        <title>Evolutionary Origins and Diversification of the Mycorrhizal Mutualists.</title>
        <authorList>
            <consortium name="DOE Joint Genome Institute"/>
            <consortium name="Mycorrhizal Genomics Consortium"/>
            <person name="Kohler A."/>
            <person name="Kuo A."/>
            <person name="Nagy L.G."/>
            <person name="Floudas D."/>
            <person name="Copeland A."/>
            <person name="Barry K.W."/>
            <person name="Cichocki N."/>
            <person name="Veneault-Fourrey C."/>
            <person name="LaButti K."/>
            <person name="Lindquist E.A."/>
            <person name="Lipzen A."/>
            <person name="Lundell T."/>
            <person name="Morin E."/>
            <person name="Murat C."/>
            <person name="Riley R."/>
            <person name="Ohm R."/>
            <person name="Sun H."/>
            <person name="Tunlid A."/>
            <person name="Henrissat B."/>
            <person name="Grigoriev I.V."/>
            <person name="Hibbett D.S."/>
            <person name="Martin F."/>
        </authorList>
    </citation>
    <scope>NUCLEOTIDE SEQUENCE [LARGE SCALE GENOMIC DNA]</scope>
    <source>
        <strain evidence="7">Zn</strain>
    </source>
</reference>
<dbReference type="Pfam" id="PF21274">
    <property type="entry name" value="Rng_hyd_C"/>
    <property type="match status" value="1"/>
</dbReference>
<organism evidence="6 7">
    <name type="scientific">Oidiodendron maius (strain Zn)</name>
    <dbReference type="NCBI Taxonomy" id="913774"/>
    <lineage>
        <taxon>Eukaryota</taxon>
        <taxon>Fungi</taxon>
        <taxon>Dikarya</taxon>
        <taxon>Ascomycota</taxon>
        <taxon>Pezizomycotina</taxon>
        <taxon>Leotiomycetes</taxon>
        <taxon>Leotiomycetes incertae sedis</taxon>
        <taxon>Myxotrichaceae</taxon>
        <taxon>Oidiodendron</taxon>
    </lineage>
</organism>
<dbReference type="Proteomes" id="UP000054321">
    <property type="component" value="Unassembled WGS sequence"/>
</dbReference>
<dbReference type="EMBL" id="KN832896">
    <property type="protein sequence ID" value="KIM93343.1"/>
    <property type="molecule type" value="Genomic_DNA"/>
</dbReference>
<dbReference type="Gene3D" id="3.50.50.60">
    <property type="entry name" value="FAD/NAD(P)-binding domain"/>
    <property type="match status" value="1"/>
</dbReference>
<evidence type="ECO:0000313" key="6">
    <source>
        <dbReference type="EMBL" id="KIM93343.1"/>
    </source>
</evidence>
<dbReference type="SUPFAM" id="SSF51905">
    <property type="entry name" value="FAD/NAD(P)-binding domain"/>
    <property type="match status" value="1"/>
</dbReference>
<evidence type="ECO:0000313" key="7">
    <source>
        <dbReference type="Proteomes" id="UP000054321"/>
    </source>
</evidence>
<keyword evidence="1" id="KW-0285">Flavoprotein</keyword>
<feature type="domain" description="FAD-binding" evidence="5">
    <location>
        <begin position="46"/>
        <end position="410"/>
    </location>
</feature>
<dbReference type="Gene3D" id="3.30.9.10">
    <property type="entry name" value="D-Amino Acid Oxidase, subunit A, domain 2"/>
    <property type="match status" value="1"/>
</dbReference>
<reference evidence="6 7" key="1">
    <citation type="submission" date="2014-04" db="EMBL/GenBank/DDBJ databases">
        <authorList>
            <consortium name="DOE Joint Genome Institute"/>
            <person name="Kuo A."/>
            <person name="Martino E."/>
            <person name="Perotto S."/>
            <person name="Kohler A."/>
            <person name="Nagy L.G."/>
            <person name="Floudas D."/>
            <person name="Copeland A."/>
            <person name="Barry K.W."/>
            <person name="Cichocki N."/>
            <person name="Veneault-Fourrey C."/>
            <person name="LaButti K."/>
            <person name="Lindquist E.A."/>
            <person name="Lipzen A."/>
            <person name="Lundell T."/>
            <person name="Morin E."/>
            <person name="Murat C."/>
            <person name="Sun H."/>
            <person name="Tunlid A."/>
            <person name="Henrissat B."/>
            <person name="Grigoriev I.V."/>
            <person name="Hibbett D.S."/>
            <person name="Martin F."/>
            <person name="Nordberg H.P."/>
            <person name="Cantor M.N."/>
            <person name="Hua S.X."/>
        </authorList>
    </citation>
    <scope>NUCLEOTIDE SEQUENCE [LARGE SCALE GENOMIC DNA]</scope>
    <source>
        <strain evidence="6 7">Zn</strain>
    </source>
</reference>
<keyword evidence="3" id="KW-0560">Oxidoreductase</keyword>
<evidence type="ECO:0000256" key="1">
    <source>
        <dbReference type="ARBA" id="ARBA00022630"/>
    </source>
</evidence>
<dbReference type="InterPro" id="IPR036188">
    <property type="entry name" value="FAD/NAD-bd_sf"/>
</dbReference>
<evidence type="ECO:0000256" key="4">
    <source>
        <dbReference type="SAM" id="MobiDB-lite"/>
    </source>
</evidence>
<dbReference type="Gene3D" id="3.40.30.120">
    <property type="match status" value="1"/>
</dbReference>
<protein>
    <recommendedName>
        <fullName evidence="5">FAD-binding domain-containing protein</fullName>
    </recommendedName>
</protein>
<dbReference type="HOGENOM" id="CLU_009665_14_0_1"/>
<gene>
    <name evidence="6" type="ORF">OIDMADRAFT_61682</name>
</gene>
<keyword evidence="2" id="KW-0274">FAD</keyword>
<dbReference type="STRING" id="913774.A0A0C3C366"/>
<feature type="region of interest" description="Disordered" evidence="4">
    <location>
        <begin position="1"/>
        <end position="41"/>
    </location>
</feature>
<dbReference type="InterPro" id="IPR002938">
    <property type="entry name" value="FAD-bd"/>
</dbReference>